<evidence type="ECO:0000313" key="3">
    <source>
        <dbReference type="Proteomes" id="UP000269001"/>
    </source>
</evidence>
<dbReference type="InterPro" id="IPR031321">
    <property type="entry name" value="UCP012641"/>
</dbReference>
<dbReference type="InterPro" id="IPR011201">
    <property type="entry name" value="Zinc-ribbon_6_bact"/>
</dbReference>
<name>A0A3A8E850_9GAMM</name>
<evidence type="ECO:0000313" key="2">
    <source>
        <dbReference type="EMBL" id="RKG30977.1"/>
    </source>
</evidence>
<dbReference type="Pfam" id="PF10005">
    <property type="entry name" value="Zn_ribbon_DZR_6"/>
    <property type="match status" value="1"/>
</dbReference>
<protein>
    <recommendedName>
        <fullName evidence="1">Zinc-ribbon domain-containing protein</fullName>
    </recommendedName>
</protein>
<accession>A0A3A8E850</accession>
<gene>
    <name evidence="2" type="ORF">D7V21_14875</name>
</gene>
<organism evidence="2 3">
    <name type="scientific">Acinetobacter guerrae</name>
    <dbReference type="NCBI Taxonomy" id="1843371"/>
    <lineage>
        <taxon>Bacteria</taxon>
        <taxon>Pseudomonadati</taxon>
        <taxon>Pseudomonadota</taxon>
        <taxon>Gammaproteobacteria</taxon>
        <taxon>Moraxellales</taxon>
        <taxon>Moraxellaceae</taxon>
        <taxon>Acinetobacter</taxon>
    </lineage>
</organism>
<dbReference type="Pfam" id="PF15887">
    <property type="entry name" value="Peptidase_Mx"/>
    <property type="match status" value="1"/>
</dbReference>
<reference evidence="2 3" key="1">
    <citation type="submission" date="2018-09" db="EMBL/GenBank/DDBJ databases">
        <title>The draft genome of Acinetobacter spp. strains.</title>
        <authorList>
            <person name="Qin J."/>
            <person name="Feng Y."/>
            <person name="Zong Z."/>
        </authorList>
    </citation>
    <scope>NUCLEOTIDE SEQUENCE [LARGE SCALE GENOMIC DNA]</scope>
    <source>
        <strain evidence="2 3">WCHAc060096</strain>
    </source>
</reference>
<dbReference type="Gene3D" id="3.40.390.70">
    <property type="match status" value="1"/>
</dbReference>
<evidence type="ECO:0000259" key="1">
    <source>
        <dbReference type="Pfam" id="PF10005"/>
    </source>
</evidence>
<feature type="domain" description="Zinc-ribbon" evidence="1">
    <location>
        <begin position="3"/>
        <end position="97"/>
    </location>
</feature>
<sequence length="369" mass="43971">MKVFYCHNCQHQVFFNNTYCENCNALLGYQVAKKTIGTFEQINSLQWKSLNPKDNNHLYKPCYNYTHHQVCNWMIPFDDENIYCESCRLTHTIPDLSEPKNILYWQRLEQAKRRFLYLTQQLNIFPRPKKSDEDRYGLRFNFLMPMPDQPVMTGHQSGTITLNASEADVVHREKTRLDMQENYRTVLGHFRHESGHYYFDIMTHLYPEWLDEFRFYFGDERADYAQSLEEYYQKGSDEHWQDLYISRYAGAHPWEDWAETWAHYLHMMDTLDTAYHTGMNIEANHHIDPDMHFKESPIGSVDFEHTLTNWFALSYALNGLNRSMGLQDAYPFTLSNAVLDKLRFIHRTLMKVALKPETRVSNESDSNIM</sequence>
<dbReference type="AlphaFoldDB" id="A0A3A8E850"/>
<comment type="caution">
    <text evidence="2">The sequence shown here is derived from an EMBL/GenBank/DDBJ whole genome shotgun (WGS) entry which is preliminary data.</text>
</comment>
<dbReference type="PIRSF" id="PIRSF012641">
    <property type="entry name" value="UCP012641"/>
    <property type="match status" value="1"/>
</dbReference>
<dbReference type="EMBL" id="RAXU01000025">
    <property type="protein sequence ID" value="RKG30977.1"/>
    <property type="molecule type" value="Genomic_DNA"/>
</dbReference>
<dbReference type="Proteomes" id="UP000269001">
    <property type="component" value="Unassembled WGS sequence"/>
</dbReference>
<keyword evidence="3" id="KW-1185">Reference proteome</keyword>
<dbReference type="RefSeq" id="WP_120371233.1">
    <property type="nucleotide sequence ID" value="NZ_RAXU01000025.1"/>
</dbReference>
<proteinExistence type="predicted"/>